<evidence type="ECO:0008006" key="4">
    <source>
        <dbReference type="Google" id="ProtNLM"/>
    </source>
</evidence>
<proteinExistence type="predicted"/>
<evidence type="ECO:0000313" key="2">
    <source>
        <dbReference type="EMBL" id="MFC4336096.1"/>
    </source>
</evidence>
<evidence type="ECO:0000256" key="1">
    <source>
        <dbReference type="SAM" id="SignalP"/>
    </source>
</evidence>
<accession>A0ABV8TZY4</accession>
<dbReference type="PROSITE" id="PS51257">
    <property type="entry name" value="PROKAR_LIPOPROTEIN"/>
    <property type="match status" value="1"/>
</dbReference>
<feature type="chain" id="PRO_5045062479" description="Lipoprotein" evidence="1">
    <location>
        <begin position="26"/>
        <end position="237"/>
    </location>
</feature>
<keyword evidence="1" id="KW-0732">Signal</keyword>
<sequence length="237" mass="25379">MNRPRRLLHRLTLPLVVLLALSACTGGESDSGEGEITEDCAVEPCDNGEGAPGLGAFEIPQGYLGVETLGALTPRPEGPWIDYLPAGSKDNFSTDTQAINLQHTGNWISYVSVGQYSQLSLEADTDDIEDAADKALSAWTYGSSFECTKGAEYSPVEVTYTRVDGFPAALATTKITWDDGGSCTTDTFEDVALLLVELEDGEVFAGTASIPESGTEYYDAALDALLQTTFHDRETLM</sequence>
<gene>
    <name evidence="2" type="ORF">ACFPET_12870</name>
</gene>
<dbReference type="Proteomes" id="UP001595823">
    <property type="component" value="Unassembled WGS sequence"/>
</dbReference>
<comment type="caution">
    <text evidence="2">The sequence shown here is derived from an EMBL/GenBank/DDBJ whole genome shotgun (WGS) entry which is preliminary data.</text>
</comment>
<keyword evidence="3" id="KW-1185">Reference proteome</keyword>
<protein>
    <recommendedName>
        <fullName evidence="4">Lipoprotein</fullName>
    </recommendedName>
</protein>
<evidence type="ECO:0000313" key="3">
    <source>
        <dbReference type="Proteomes" id="UP001595823"/>
    </source>
</evidence>
<reference evidence="3" key="1">
    <citation type="journal article" date="2019" name="Int. J. Syst. Evol. Microbiol.">
        <title>The Global Catalogue of Microorganisms (GCM) 10K type strain sequencing project: providing services to taxonomists for standard genome sequencing and annotation.</title>
        <authorList>
            <consortium name="The Broad Institute Genomics Platform"/>
            <consortium name="The Broad Institute Genome Sequencing Center for Infectious Disease"/>
            <person name="Wu L."/>
            <person name="Ma J."/>
        </authorList>
    </citation>
    <scope>NUCLEOTIDE SEQUENCE [LARGE SCALE GENOMIC DNA]</scope>
    <source>
        <strain evidence="3">IBRC-M 10908</strain>
    </source>
</reference>
<dbReference type="EMBL" id="JBHSDK010000015">
    <property type="protein sequence ID" value="MFC4336096.1"/>
    <property type="molecule type" value="Genomic_DNA"/>
</dbReference>
<organism evidence="2 3">
    <name type="scientific">Salininema proteolyticum</name>
    <dbReference type="NCBI Taxonomy" id="1607685"/>
    <lineage>
        <taxon>Bacteria</taxon>
        <taxon>Bacillati</taxon>
        <taxon>Actinomycetota</taxon>
        <taxon>Actinomycetes</taxon>
        <taxon>Glycomycetales</taxon>
        <taxon>Glycomycetaceae</taxon>
        <taxon>Salininema</taxon>
    </lineage>
</organism>
<feature type="signal peptide" evidence="1">
    <location>
        <begin position="1"/>
        <end position="25"/>
    </location>
</feature>
<dbReference type="RefSeq" id="WP_380621585.1">
    <property type="nucleotide sequence ID" value="NZ_JBHSDK010000015.1"/>
</dbReference>
<name>A0ABV8TZY4_9ACTN</name>